<evidence type="ECO:0000313" key="1">
    <source>
        <dbReference type="EMBL" id="CAG7654815.1"/>
    </source>
</evidence>
<accession>A0ABM8VR00</accession>
<keyword evidence="2" id="KW-1185">Reference proteome</keyword>
<dbReference type="RefSeq" id="WP_218102092.1">
    <property type="nucleotide sequence ID" value="NZ_CAJVCE010000023.1"/>
</dbReference>
<protein>
    <recommendedName>
        <fullName evidence="3">DUF4872 domain-containing protein</fullName>
    </recommendedName>
</protein>
<evidence type="ECO:0000313" key="2">
    <source>
        <dbReference type="Proteomes" id="UP000730618"/>
    </source>
</evidence>
<evidence type="ECO:0008006" key="3">
    <source>
        <dbReference type="Google" id="ProtNLM"/>
    </source>
</evidence>
<sequence length="343" mass="38858">MNPIINVQLEQSPTKIATTMHAVLQSTDKAKLSLSEVMRYTSHAFRINVRSNTIETDSLYRFHGGQSLRRGFLALGFKPLNLCPPVKTITPTLLTNIIDTIRERMCCGIPVVGWDFFSKQFGVIYGLDDEKQILYVKDSKRDGAIPYEQLPNRRILCLASVQESLNTDRQDMFKMALEAILDHAYSRDGLSFINMESGFRGYDAWLEAFISGNKIRHKGNALNIHILSDARRHATAFLEIVSKQWEDHPCHGELVSQMAKEAASSVLKKVPSLMSTGIKSRFRWWFSACLSEDYGVPDHQVPIPKINSEHLFKSLWLLHSLGVYHIFQFTLRSVSASPGPSSR</sequence>
<organism evidence="1 2">
    <name type="scientific">Paenibacillus allorhizosphaerae</name>
    <dbReference type="NCBI Taxonomy" id="2849866"/>
    <lineage>
        <taxon>Bacteria</taxon>
        <taxon>Bacillati</taxon>
        <taxon>Bacillota</taxon>
        <taxon>Bacilli</taxon>
        <taxon>Bacillales</taxon>
        <taxon>Paenibacillaceae</taxon>
        <taxon>Paenibacillus</taxon>
    </lineage>
</organism>
<proteinExistence type="predicted"/>
<dbReference type="Proteomes" id="UP000730618">
    <property type="component" value="Unassembled WGS sequence"/>
</dbReference>
<reference evidence="1 2" key="1">
    <citation type="submission" date="2021-06" db="EMBL/GenBank/DDBJ databases">
        <authorList>
            <person name="Criscuolo A."/>
        </authorList>
    </citation>
    <scope>NUCLEOTIDE SEQUENCE [LARGE SCALE GENOMIC DNA]</scope>
    <source>
        <strain evidence="2">CIP 111802</strain>
    </source>
</reference>
<gene>
    <name evidence="1" type="ORF">PAECIP111802_05891</name>
</gene>
<dbReference type="EMBL" id="CAJVCE010000023">
    <property type="protein sequence ID" value="CAG7654815.1"/>
    <property type="molecule type" value="Genomic_DNA"/>
</dbReference>
<name>A0ABM8VR00_9BACL</name>
<comment type="caution">
    <text evidence="1">The sequence shown here is derived from an EMBL/GenBank/DDBJ whole genome shotgun (WGS) entry which is preliminary data.</text>
</comment>